<sequence length="212" mass="21846">MNPESLEQTPARNTFSRRKAAIAASLCGVALTAVVSLAPSAVSASSPDPVETWKPVLGLIATSQGQLDHLPSYLVSGEQAFESVDFSTTHALGSTNGTKLWAALSPDGRLCVIVDMNDSVQLAGLSCSTPEEFATAGLGIQVADRSKAVQAYLLPDGYVNSSHPELIPVGTNVVVADPYAGQANKLTLSPGQNSAPASAPITLLAFPAPEAF</sequence>
<dbReference type="EMBL" id="JAFBBU010000001">
    <property type="protein sequence ID" value="MBM7473126.1"/>
    <property type="molecule type" value="Genomic_DNA"/>
</dbReference>
<gene>
    <name evidence="1" type="ORF">JOE66_002760</name>
</gene>
<accession>A0ABS2L7P5</accession>
<dbReference type="Proteomes" id="UP000776164">
    <property type="component" value="Unassembled WGS sequence"/>
</dbReference>
<evidence type="ECO:0000313" key="1">
    <source>
        <dbReference type="EMBL" id="MBM7473126.1"/>
    </source>
</evidence>
<dbReference type="RefSeq" id="WP_205110342.1">
    <property type="nucleotide sequence ID" value="NZ_BAAAHT010000010.1"/>
</dbReference>
<comment type="caution">
    <text evidence="1">The sequence shown here is derived from an EMBL/GenBank/DDBJ whole genome shotgun (WGS) entry which is preliminary data.</text>
</comment>
<reference evidence="1 2" key="1">
    <citation type="submission" date="2021-01" db="EMBL/GenBank/DDBJ databases">
        <title>Sequencing the genomes of 1000 actinobacteria strains.</title>
        <authorList>
            <person name="Klenk H.-P."/>
        </authorList>
    </citation>
    <scope>NUCLEOTIDE SEQUENCE [LARGE SCALE GENOMIC DNA]</scope>
    <source>
        <strain evidence="1 2">DSM 13057</strain>
    </source>
</reference>
<name>A0ABS2L7P5_9MICO</name>
<proteinExistence type="predicted"/>
<protein>
    <submittedName>
        <fullName evidence="1">Uncharacterized protein</fullName>
    </submittedName>
</protein>
<organism evidence="1 2">
    <name type="scientific">Subtercola frigoramans</name>
    <dbReference type="NCBI Taxonomy" id="120298"/>
    <lineage>
        <taxon>Bacteria</taxon>
        <taxon>Bacillati</taxon>
        <taxon>Actinomycetota</taxon>
        <taxon>Actinomycetes</taxon>
        <taxon>Micrococcales</taxon>
        <taxon>Microbacteriaceae</taxon>
        <taxon>Subtercola</taxon>
    </lineage>
</organism>
<keyword evidence="2" id="KW-1185">Reference proteome</keyword>
<evidence type="ECO:0000313" key="2">
    <source>
        <dbReference type="Proteomes" id="UP000776164"/>
    </source>
</evidence>